<dbReference type="Proteomes" id="UP000515908">
    <property type="component" value="Chromosome 21"/>
</dbReference>
<feature type="compositionally biased region" description="Low complexity" evidence="1">
    <location>
        <begin position="125"/>
        <end position="135"/>
    </location>
</feature>
<dbReference type="PANTHER" id="PTHR32215:SF0">
    <property type="entry name" value="CILIA- AND FLAGELLA-ASSOCIATED PROTEIN 57"/>
    <property type="match status" value="1"/>
</dbReference>
<dbReference type="InterPro" id="IPR052993">
    <property type="entry name" value="CFA-57"/>
</dbReference>
<dbReference type="PANTHER" id="PTHR32215">
    <property type="entry name" value="CILIA- AND FLAGELLA-ASSOCIATED PROTEIN 57"/>
    <property type="match status" value="1"/>
</dbReference>
<reference evidence="2 3" key="1">
    <citation type="submission" date="2020-08" db="EMBL/GenBank/DDBJ databases">
        <authorList>
            <person name="Newling K."/>
            <person name="Davey J."/>
            <person name="Forrester S."/>
        </authorList>
    </citation>
    <scope>NUCLEOTIDE SEQUENCE [LARGE SCALE GENOMIC DNA]</scope>
    <source>
        <strain evidence="3">Crithidia deanei Carvalho (ATCC PRA-265)</strain>
    </source>
</reference>
<proteinExistence type="predicted"/>
<gene>
    <name evidence="2" type="ORF">ADEAN_000904700</name>
</gene>
<dbReference type="EMBL" id="LR877165">
    <property type="protein sequence ID" value="CAD2221515.1"/>
    <property type="molecule type" value="Genomic_DNA"/>
</dbReference>
<evidence type="ECO:0000313" key="2">
    <source>
        <dbReference type="EMBL" id="CAD2221515.1"/>
    </source>
</evidence>
<sequence>MEQADPNVRQEFNAQLEYLSTSVDALRKKVKSDQERHRKEASAMMEENLGLIREIHSLRQTIQQLRTKIASDEAAKRSRSGARVGTFKKKKGGTMTSTKGGSAGSSRRRASSAGAGGYDEEVDGDGNNNNNNEPGRTTSAGPTFTGVDDDDGTNKRQPPKILEANRTNIRMQRAYIEAMQRSLAEYGSNVKLPSIKK</sequence>
<evidence type="ECO:0000313" key="3">
    <source>
        <dbReference type="Proteomes" id="UP000515908"/>
    </source>
</evidence>
<dbReference type="AlphaFoldDB" id="A0A7G2CPU8"/>
<evidence type="ECO:0000256" key="1">
    <source>
        <dbReference type="SAM" id="MobiDB-lite"/>
    </source>
</evidence>
<protein>
    <submittedName>
        <fullName evidence="2">Uncharacterized protein</fullName>
    </submittedName>
</protein>
<keyword evidence="3" id="KW-1185">Reference proteome</keyword>
<organism evidence="2 3">
    <name type="scientific">Angomonas deanei</name>
    <dbReference type="NCBI Taxonomy" id="59799"/>
    <lineage>
        <taxon>Eukaryota</taxon>
        <taxon>Discoba</taxon>
        <taxon>Euglenozoa</taxon>
        <taxon>Kinetoplastea</taxon>
        <taxon>Metakinetoplastina</taxon>
        <taxon>Trypanosomatida</taxon>
        <taxon>Trypanosomatidae</taxon>
        <taxon>Strigomonadinae</taxon>
        <taxon>Angomonas</taxon>
    </lineage>
</organism>
<dbReference type="VEuPathDB" id="TriTrypDB:ADEAN_000904700"/>
<name>A0A7G2CPU8_9TRYP</name>
<feature type="region of interest" description="Disordered" evidence="1">
    <location>
        <begin position="68"/>
        <end position="161"/>
    </location>
</feature>
<accession>A0A7G2CPU8</accession>